<reference evidence="3 4" key="1">
    <citation type="submission" date="2019-03" db="EMBL/GenBank/DDBJ databases">
        <title>Single cell metagenomics reveals metabolic interactions within the superorganism composed of flagellate Streblomastix strix and complex community of Bacteroidetes bacteria on its surface.</title>
        <authorList>
            <person name="Treitli S.C."/>
            <person name="Kolisko M."/>
            <person name="Husnik F."/>
            <person name="Keeling P."/>
            <person name="Hampl V."/>
        </authorList>
    </citation>
    <scope>NUCLEOTIDE SEQUENCE [LARGE SCALE GENOMIC DNA]</scope>
    <source>
        <strain evidence="3">ST1C</strain>
    </source>
</reference>
<feature type="compositionally biased region" description="Basic and acidic residues" evidence="2">
    <location>
        <begin position="248"/>
        <end position="268"/>
    </location>
</feature>
<feature type="region of interest" description="Disordered" evidence="2">
    <location>
        <begin position="328"/>
        <end position="356"/>
    </location>
</feature>
<evidence type="ECO:0000256" key="2">
    <source>
        <dbReference type="SAM" id="MobiDB-lite"/>
    </source>
</evidence>
<feature type="compositionally biased region" description="Basic residues" evidence="2">
    <location>
        <begin position="279"/>
        <end position="292"/>
    </location>
</feature>
<feature type="region of interest" description="Disordered" evidence="2">
    <location>
        <begin position="375"/>
        <end position="459"/>
    </location>
</feature>
<feature type="compositionally biased region" description="Basic and acidic residues" evidence="2">
    <location>
        <begin position="375"/>
        <end position="426"/>
    </location>
</feature>
<keyword evidence="1" id="KW-0175">Coiled coil</keyword>
<feature type="region of interest" description="Disordered" evidence="2">
    <location>
        <begin position="692"/>
        <end position="731"/>
    </location>
</feature>
<organism evidence="3 4">
    <name type="scientific">Streblomastix strix</name>
    <dbReference type="NCBI Taxonomy" id="222440"/>
    <lineage>
        <taxon>Eukaryota</taxon>
        <taxon>Metamonada</taxon>
        <taxon>Preaxostyla</taxon>
        <taxon>Oxymonadida</taxon>
        <taxon>Streblomastigidae</taxon>
        <taxon>Streblomastix</taxon>
    </lineage>
</organism>
<evidence type="ECO:0000256" key="1">
    <source>
        <dbReference type="SAM" id="Coils"/>
    </source>
</evidence>
<dbReference type="Proteomes" id="UP000324800">
    <property type="component" value="Unassembled WGS sequence"/>
</dbReference>
<evidence type="ECO:0000313" key="3">
    <source>
        <dbReference type="EMBL" id="KAA6389752.1"/>
    </source>
</evidence>
<feature type="compositionally biased region" description="Basic and acidic residues" evidence="2">
    <location>
        <begin position="434"/>
        <end position="455"/>
    </location>
</feature>
<feature type="region of interest" description="Disordered" evidence="2">
    <location>
        <begin position="1"/>
        <end position="75"/>
    </location>
</feature>
<protein>
    <submittedName>
        <fullName evidence="3">Uncharacterized protein</fullName>
    </submittedName>
</protein>
<feature type="compositionally biased region" description="Polar residues" evidence="2">
    <location>
        <begin position="888"/>
        <end position="898"/>
    </location>
</feature>
<feature type="compositionally biased region" description="Basic and acidic residues" evidence="2">
    <location>
        <begin position="7"/>
        <end position="33"/>
    </location>
</feature>
<feature type="region of interest" description="Disordered" evidence="2">
    <location>
        <begin position="888"/>
        <end position="915"/>
    </location>
</feature>
<feature type="compositionally biased region" description="Basic and acidic residues" evidence="2">
    <location>
        <begin position="692"/>
        <end position="705"/>
    </location>
</feature>
<proteinExistence type="predicted"/>
<dbReference type="AlphaFoldDB" id="A0A5J4W530"/>
<dbReference type="EMBL" id="SNRW01003471">
    <property type="protein sequence ID" value="KAA6389752.1"/>
    <property type="molecule type" value="Genomic_DNA"/>
</dbReference>
<feature type="region of interest" description="Disordered" evidence="2">
    <location>
        <begin position="645"/>
        <end position="676"/>
    </location>
</feature>
<feature type="compositionally biased region" description="Acidic residues" evidence="2">
    <location>
        <begin position="707"/>
        <end position="717"/>
    </location>
</feature>
<feature type="compositionally biased region" description="Low complexity" evidence="2">
    <location>
        <begin position="718"/>
        <end position="731"/>
    </location>
</feature>
<comment type="caution">
    <text evidence="3">The sequence shown here is derived from an EMBL/GenBank/DDBJ whole genome shotgun (WGS) entry which is preliminary data.</text>
</comment>
<sequence>MKKIKQLKKEDKQRRREEKKLKKQEQKNKKQEQQENGDLNENDDKKNKKRKHNSNKTQSDSSSKNKDTPIPNDFDWPLFLRKITEQEAIQKTKDIQNNKQTQLNEERQRFLEQKKREADEIDKIRRVEERITLRRKSKMGDETERKKLDLQDQLKQQIQDQIAQQRENLIKKGGLSDRMDAIKEQERMSGPQGKPFYDVKDFLDKLHKRLAEINQDQIQSYHRLRNGGTMYTERNIWIEKQKKMHEEDLEEMRKNEEEENELKKMYEQEKEDNDNQSQNKKKRNKQNKKNKKRIDIQSDESLNIDEDIPEAMRIKAFLARYEAMNEAEYEKQERLKRERDEDEMKQREITRKQEEMLNKKKAQLMLDFDYVEQNEIQRKNKEEKEQEKEKEKLKNKEKIKDNEKEQEISKNEDESQKEKEKDHQQLNDEENELELQKIRQKEHERQHKEKEEQQKRSQMSTIVTEYIEQHPQFPKAHTLDEAMQKIKLGGISLDAGGQIGSYYADSDLLMLGHLERIGGYGQDNVFITSLRMKEMEKNREQEKMKDQENDLNKEEETFENNEDKLNLITSLDQRKSTPLNPIKATSLLTQTQLSTPIVKATGSQSLKPKSIVEFVESFIVKEGRSPKTMNELELMMRERLREEGVDFDEKDDRNKQKNTLENDFKQNNTEDRQKDKQYDKIIEVKVKDEIQTNIENGKDNDKNQSENDFEQSSDEESSSSSSSSTSSQSSSYFIIEKSKQTLKQQQNAGPKQNPTTNLNLISADDPILFSDVGQMGVYNTFNKILLQKDPQYQSALEELEEQKRRKEEEKEKKKQKLIEIQRKKAEESGMYADEIEKMLKEKTQENHSVEKNDEKQDVTSTSHQRMMDLRKKLAQLNKQNYIISLVNNQLPSPNSENQSKSKDLSESSTNINKSNIDKSEINTLIEVKGEDEYTLQQRERRQNEKDFILGEMRYVSSLRQYLGFLHMVHKPFPASLIRLIPEHPLMKRVWITYENTPPYPPEAMY</sequence>
<feature type="coiled-coil region" evidence="1">
    <location>
        <begin position="530"/>
        <end position="564"/>
    </location>
</feature>
<feature type="region of interest" description="Disordered" evidence="2">
    <location>
        <begin position="843"/>
        <end position="865"/>
    </location>
</feature>
<evidence type="ECO:0000313" key="4">
    <source>
        <dbReference type="Proteomes" id="UP000324800"/>
    </source>
</evidence>
<name>A0A5J4W530_9EUKA</name>
<feature type="compositionally biased region" description="Basic and acidic residues" evidence="2">
    <location>
        <begin position="843"/>
        <end position="857"/>
    </location>
</feature>
<feature type="compositionally biased region" description="Basic and acidic residues" evidence="2">
    <location>
        <begin position="650"/>
        <end position="676"/>
    </location>
</feature>
<accession>A0A5J4W530</accession>
<feature type="region of interest" description="Disordered" evidence="2">
    <location>
        <begin position="248"/>
        <end position="306"/>
    </location>
</feature>
<gene>
    <name evidence="3" type="ORF">EZS28_014717</name>
</gene>